<accession>A0A7S2VL33</accession>
<reference evidence="5" key="1">
    <citation type="submission" date="2021-01" db="EMBL/GenBank/DDBJ databases">
        <authorList>
            <person name="Corre E."/>
            <person name="Pelletier E."/>
            <person name="Niang G."/>
            <person name="Scheremetjew M."/>
            <person name="Finn R."/>
            <person name="Kale V."/>
            <person name="Holt S."/>
            <person name="Cochrane G."/>
            <person name="Meng A."/>
            <person name="Brown T."/>
            <person name="Cohen L."/>
        </authorList>
    </citation>
    <scope>NUCLEOTIDE SEQUENCE</scope>
    <source>
        <strain evidence="5">RCC3387</strain>
    </source>
</reference>
<proteinExistence type="predicted"/>
<dbReference type="InterPro" id="IPR024156">
    <property type="entry name" value="Small_GTPase_ARF"/>
</dbReference>
<feature type="binding site" evidence="4">
    <location>
        <position position="28"/>
    </location>
    <ligand>
        <name>Mg(2+)</name>
        <dbReference type="ChEBI" id="CHEBI:18420"/>
    </ligand>
</feature>
<dbReference type="EMBL" id="HBGW01086608">
    <property type="protein sequence ID" value="CAD9637073.1"/>
    <property type="molecule type" value="Transcribed_RNA"/>
</dbReference>
<dbReference type="GO" id="GO:0003924">
    <property type="term" value="F:GTPase activity"/>
    <property type="evidence" value="ECO:0007669"/>
    <property type="project" value="InterPro"/>
</dbReference>
<dbReference type="GO" id="GO:0046872">
    <property type="term" value="F:metal ion binding"/>
    <property type="evidence" value="ECO:0007669"/>
    <property type="project" value="UniProtKB-KW"/>
</dbReference>
<evidence type="ECO:0000256" key="3">
    <source>
        <dbReference type="PIRSR" id="PIRSR606689-1"/>
    </source>
</evidence>
<evidence type="ECO:0000256" key="2">
    <source>
        <dbReference type="ARBA" id="ARBA00023134"/>
    </source>
</evidence>
<dbReference type="InterPro" id="IPR027417">
    <property type="entry name" value="P-loop_NTPase"/>
</dbReference>
<evidence type="ECO:0000313" key="5">
    <source>
        <dbReference type="EMBL" id="CAD9637073.1"/>
    </source>
</evidence>
<name>A0A7S2VL33_9DINO</name>
<keyword evidence="1 3" id="KW-0547">Nucleotide-binding</keyword>
<keyword evidence="4" id="KW-0460">Magnesium</keyword>
<sequence length="219" mass="25044">MLGCLPSFGGASSPDQIVMFGLEGSGKTTFLYRLKLPGWSTITTALEEVRQAGDDPGYHYEEFTSPYLRSFGIWDVPGSAAMIPLWPMFYRYVKVEAVFFVVNGSDAFLKKEDKITEIGRHIATLLNEDELRKSSFILIINDFESSEGEEQRSERDKVRRGNDHTNWQAFRDILGIRRFEEDYSNFKAVHMNCAKVSESNETWRQILSFVAENKLANSE</sequence>
<dbReference type="InterPro" id="IPR006689">
    <property type="entry name" value="Small_GTPase_ARF/SAR"/>
</dbReference>
<evidence type="ECO:0000256" key="1">
    <source>
        <dbReference type="ARBA" id="ARBA00022741"/>
    </source>
</evidence>
<dbReference type="GO" id="GO:0005525">
    <property type="term" value="F:GTP binding"/>
    <property type="evidence" value="ECO:0007669"/>
    <property type="project" value="UniProtKB-KW"/>
</dbReference>
<dbReference type="AlphaFoldDB" id="A0A7S2VL33"/>
<protein>
    <recommendedName>
        <fullName evidence="6">ADP-ribosylation factor</fullName>
    </recommendedName>
</protein>
<dbReference type="SMART" id="SM00177">
    <property type="entry name" value="ARF"/>
    <property type="match status" value="1"/>
</dbReference>
<dbReference type="Pfam" id="PF00025">
    <property type="entry name" value="Arf"/>
    <property type="match status" value="1"/>
</dbReference>
<dbReference type="PANTHER" id="PTHR11711">
    <property type="entry name" value="ADP RIBOSYLATION FACTOR-RELATED"/>
    <property type="match status" value="1"/>
</dbReference>
<feature type="binding site" evidence="3">
    <location>
        <position position="78"/>
    </location>
    <ligand>
        <name>GTP</name>
        <dbReference type="ChEBI" id="CHEBI:37565"/>
    </ligand>
</feature>
<dbReference type="Gene3D" id="3.40.50.300">
    <property type="entry name" value="P-loop containing nucleotide triphosphate hydrolases"/>
    <property type="match status" value="1"/>
</dbReference>
<gene>
    <name evidence="5" type="ORF">BRAN1462_LOCUS54895</name>
</gene>
<keyword evidence="2 3" id="KW-0342">GTP-binding</keyword>
<keyword evidence="4" id="KW-0479">Metal-binding</keyword>
<dbReference type="SUPFAM" id="SSF52540">
    <property type="entry name" value="P-loop containing nucleoside triphosphate hydrolases"/>
    <property type="match status" value="1"/>
</dbReference>
<feature type="binding site" evidence="3">
    <location>
        <begin position="21"/>
        <end position="28"/>
    </location>
    <ligand>
        <name>GTP</name>
        <dbReference type="ChEBI" id="CHEBI:37565"/>
    </ligand>
</feature>
<evidence type="ECO:0008006" key="6">
    <source>
        <dbReference type="Google" id="ProtNLM"/>
    </source>
</evidence>
<organism evidence="5">
    <name type="scientific">Zooxanthella nutricula</name>
    <dbReference type="NCBI Taxonomy" id="1333877"/>
    <lineage>
        <taxon>Eukaryota</taxon>
        <taxon>Sar</taxon>
        <taxon>Alveolata</taxon>
        <taxon>Dinophyceae</taxon>
        <taxon>Peridiniales</taxon>
        <taxon>Peridiniales incertae sedis</taxon>
        <taxon>Zooxanthella</taxon>
    </lineage>
</organism>
<evidence type="ECO:0000256" key="4">
    <source>
        <dbReference type="PIRSR" id="PIRSR606689-2"/>
    </source>
</evidence>